<protein>
    <submittedName>
        <fullName evidence="2">Matrix-remodeling-associated protein 7</fullName>
    </submittedName>
</protein>
<dbReference type="Proteomes" id="UP000050525">
    <property type="component" value="Unassembled WGS sequence"/>
</dbReference>
<sequence>MEAALDLAAERPAEPGDEAAEEKREEKQEQEQEQEPEPKPKQEPEGAGQAEATAGRIPVEEVGAGAEKPPRAEEGGEPQPQPSAPQEADEEDGEDEEEDEDEESKEEDQDSESEKLVVKEPEADDAADEKFSFKYSPGKLRGNQYKSMMTKEELEEEQRTEDYMKLSLASS</sequence>
<comment type="caution">
    <text evidence="2">The sequence shown here is derived from an EMBL/GenBank/DDBJ whole genome shotgun (WGS) entry which is preliminary data.</text>
</comment>
<dbReference type="AlphaFoldDB" id="A0A151N3L6"/>
<organism evidence="2 3">
    <name type="scientific">Alligator mississippiensis</name>
    <name type="common">American alligator</name>
    <dbReference type="NCBI Taxonomy" id="8496"/>
    <lineage>
        <taxon>Eukaryota</taxon>
        <taxon>Metazoa</taxon>
        <taxon>Chordata</taxon>
        <taxon>Craniata</taxon>
        <taxon>Vertebrata</taxon>
        <taxon>Euteleostomi</taxon>
        <taxon>Archelosauria</taxon>
        <taxon>Archosauria</taxon>
        <taxon>Crocodylia</taxon>
        <taxon>Alligatoridae</taxon>
        <taxon>Alligatorinae</taxon>
        <taxon>Alligator</taxon>
    </lineage>
</organism>
<feature type="compositionally biased region" description="Basic and acidic residues" evidence="1">
    <location>
        <begin position="112"/>
        <end position="121"/>
    </location>
</feature>
<evidence type="ECO:0000313" key="3">
    <source>
        <dbReference type="Proteomes" id="UP000050525"/>
    </source>
</evidence>
<dbReference type="InterPro" id="IPR026622">
    <property type="entry name" value="Mxra7"/>
</dbReference>
<dbReference type="EMBL" id="AKHW03004113">
    <property type="protein sequence ID" value="KYO31215.1"/>
    <property type="molecule type" value="Genomic_DNA"/>
</dbReference>
<evidence type="ECO:0000313" key="2">
    <source>
        <dbReference type="EMBL" id="KYO31215.1"/>
    </source>
</evidence>
<feature type="region of interest" description="Disordered" evidence="1">
    <location>
        <begin position="1"/>
        <end position="171"/>
    </location>
</feature>
<gene>
    <name evidence="2" type="primary">MXRA7</name>
    <name evidence="2" type="ORF">Y1Q_0016540</name>
</gene>
<reference evidence="2 3" key="1">
    <citation type="journal article" date="2012" name="Genome Biol.">
        <title>Sequencing three crocodilian genomes to illuminate the evolution of archosaurs and amniotes.</title>
        <authorList>
            <person name="St John J.A."/>
            <person name="Braun E.L."/>
            <person name="Isberg S.R."/>
            <person name="Miles L.G."/>
            <person name="Chong A.Y."/>
            <person name="Gongora J."/>
            <person name="Dalzell P."/>
            <person name="Moran C."/>
            <person name="Bed'hom B."/>
            <person name="Abzhanov A."/>
            <person name="Burgess S.C."/>
            <person name="Cooksey A.M."/>
            <person name="Castoe T.A."/>
            <person name="Crawford N.G."/>
            <person name="Densmore L.D."/>
            <person name="Drew J.C."/>
            <person name="Edwards S.V."/>
            <person name="Faircloth B.C."/>
            <person name="Fujita M.K."/>
            <person name="Greenwold M.J."/>
            <person name="Hoffmann F.G."/>
            <person name="Howard J.M."/>
            <person name="Iguchi T."/>
            <person name="Janes D.E."/>
            <person name="Khan S.Y."/>
            <person name="Kohno S."/>
            <person name="de Koning A.J."/>
            <person name="Lance S.L."/>
            <person name="McCarthy F.M."/>
            <person name="McCormack J.E."/>
            <person name="Merchant M.E."/>
            <person name="Peterson D.G."/>
            <person name="Pollock D.D."/>
            <person name="Pourmand N."/>
            <person name="Raney B.J."/>
            <person name="Roessler K.A."/>
            <person name="Sanford J.R."/>
            <person name="Sawyer R.H."/>
            <person name="Schmidt C.J."/>
            <person name="Triplett E.W."/>
            <person name="Tuberville T.D."/>
            <person name="Venegas-Anaya M."/>
            <person name="Howard J.T."/>
            <person name="Jarvis E.D."/>
            <person name="Guillette L.J.Jr."/>
            <person name="Glenn T.C."/>
            <person name="Green R.E."/>
            <person name="Ray D.A."/>
        </authorList>
    </citation>
    <scope>NUCLEOTIDE SEQUENCE [LARGE SCALE GENOMIC DNA]</scope>
    <source>
        <strain evidence="2">KSC_2009_1</strain>
    </source>
</reference>
<dbReference type="PANTHER" id="PTHR21845">
    <property type="entry name" value="TRANSMEMBRANE ANCHOR PROTEIN 1"/>
    <property type="match status" value="1"/>
</dbReference>
<name>A0A151N3L6_ALLMI</name>
<dbReference type="STRING" id="8496.A0A151N3L6"/>
<keyword evidence="3" id="KW-1185">Reference proteome</keyword>
<accession>A0A151N3L6</accession>
<evidence type="ECO:0000256" key="1">
    <source>
        <dbReference type="SAM" id="MobiDB-lite"/>
    </source>
</evidence>
<proteinExistence type="predicted"/>
<dbReference type="PANTHER" id="PTHR21845:SF2">
    <property type="entry name" value="MATRIX-REMODELING-ASSOCIATED PROTEIN 7"/>
    <property type="match status" value="1"/>
</dbReference>
<feature type="compositionally biased region" description="Acidic residues" evidence="1">
    <location>
        <begin position="87"/>
        <end position="111"/>
    </location>
</feature>
<feature type="compositionally biased region" description="Basic and acidic residues" evidence="1">
    <location>
        <begin position="21"/>
        <end position="44"/>
    </location>
</feature>